<proteinExistence type="predicted"/>
<feature type="non-terminal residue" evidence="1">
    <location>
        <position position="1"/>
    </location>
</feature>
<name>A0A939BFF5_9FIRM</name>
<gene>
    <name evidence="1" type="ORF">H6A12_13050</name>
</gene>
<dbReference type="AlphaFoldDB" id="A0A939BFF5"/>
<evidence type="ECO:0000313" key="1">
    <source>
        <dbReference type="EMBL" id="MBM6922062.1"/>
    </source>
</evidence>
<comment type="caution">
    <text evidence="1">The sequence shown here is derived from an EMBL/GenBank/DDBJ whole genome shotgun (WGS) entry which is preliminary data.</text>
</comment>
<dbReference type="EMBL" id="JACJKY010000066">
    <property type="protein sequence ID" value="MBM6922062.1"/>
    <property type="molecule type" value="Genomic_DNA"/>
</dbReference>
<reference evidence="1" key="2">
    <citation type="journal article" date="2021" name="Sci. Rep.">
        <title>The distribution of antibiotic resistance genes in chicken gut microbiota commensals.</title>
        <authorList>
            <person name="Juricova H."/>
            <person name="Matiasovicova J."/>
            <person name="Kubasova T."/>
            <person name="Cejkova D."/>
            <person name="Rychlik I."/>
        </authorList>
    </citation>
    <scope>NUCLEOTIDE SEQUENCE</scope>
    <source>
        <strain evidence="1">An559</strain>
    </source>
</reference>
<accession>A0A939BFF5</accession>
<evidence type="ECO:0000313" key="2">
    <source>
        <dbReference type="Proteomes" id="UP000774750"/>
    </source>
</evidence>
<organism evidence="1 2">
    <name type="scientific">Merdimmobilis hominis</name>
    <dbReference type="NCBI Taxonomy" id="2897707"/>
    <lineage>
        <taxon>Bacteria</taxon>
        <taxon>Bacillati</taxon>
        <taxon>Bacillota</taxon>
        <taxon>Clostridia</taxon>
        <taxon>Eubacteriales</taxon>
        <taxon>Oscillospiraceae</taxon>
        <taxon>Merdimmobilis</taxon>
    </lineage>
</organism>
<reference evidence="1" key="1">
    <citation type="submission" date="2020-08" db="EMBL/GenBank/DDBJ databases">
        <authorList>
            <person name="Cejkova D."/>
            <person name="Kubasova T."/>
            <person name="Jahodarova E."/>
            <person name="Rychlik I."/>
        </authorList>
    </citation>
    <scope>NUCLEOTIDE SEQUENCE</scope>
    <source>
        <strain evidence="1">An559</strain>
    </source>
</reference>
<protein>
    <submittedName>
        <fullName evidence="1">Uncharacterized protein</fullName>
    </submittedName>
</protein>
<dbReference type="Proteomes" id="UP000774750">
    <property type="component" value="Unassembled WGS sequence"/>
</dbReference>
<keyword evidence="2" id="KW-1185">Reference proteome</keyword>
<dbReference type="RefSeq" id="WP_204448438.1">
    <property type="nucleotide sequence ID" value="NZ_JACJKY010000066.1"/>
</dbReference>
<sequence length="167" mass="19349">QIESVTLVSYYHQYDPYGNLPADEREYHSEKEITGTPLAQQYIDAIFETPVALQEYSKLEEEHFKYMGGLYSTASEVRITVTNVGDDYPVNQREFAISCNNELELCDVPEVFLSYDYTMDYRRKQFEENSARGVQEEVKESERYVFTVPGTELFTTGFIKKQLGIGE</sequence>